<dbReference type="FunFam" id="1.20.1160.11:FF:000003">
    <property type="entry name" value="Paired amphipathic helix SIN3-like protein"/>
    <property type="match status" value="1"/>
</dbReference>
<dbReference type="SMART" id="SM00761">
    <property type="entry name" value="HDAC_interact"/>
    <property type="match status" value="1"/>
</dbReference>
<dbReference type="GO" id="GO:0045892">
    <property type="term" value="P:negative regulation of DNA-templated transcription"/>
    <property type="evidence" value="ECO:0007669"/>
    <property type="project" value="UniProtKB-ARBA"/>
</dbReference>
<dbReference type="PROSITE" id="PS51477">
    <property type="entry name" value="PAH"/>
    <property type="match status" value="3"/>
</dbReference>
<dbReference type="SUPFAM" id="SSF47762">
    <property type="entry name" value="PAH2 domain"/>
    <property type="match status" value="3"/>
</dbReference>
<evidence type="ECO:0000256" key="4">
    <source>
        <dbReference type="ARBA" id="ARBA00023015"/>
    </source>
</evidence>
<dbReference type="InterPro" id="IPR031693">
    <property type="entry name" value="Sin3_C"/>
</dbReference>
<keyword evidence="11" id="KW-1185">Reference proteome</keyword>
<protein>
    <recommendedName>
        <fullName evidence="9">Histone deacetylase interacting domain-containing protein</fullName>
    </recommendedName>
</protein>
<dbReference type="InterPro" id="IPR003822">
    <property type="entry name" value="PAH"/>
</dbReference>
<dbReference type="InterPro" id="IPR039774">
    <property type="entry name" value="Sin3-like"/>
</dbReference>
<comment type="subcellular location">
    <subcellularLocation>
        <location evidence="1 7">Nucleus</location>
    </subcellularLocation>
</comment>
<dbReference type="Pfam" id="PF16879">
    <property type="entry name" value="Sin3a_C"/>
    <property type="match status" value="1"/>
</dbReference>
<feature type="region of interest" description="Disordered" evidence="8">
    <location>
        <begin position="17"/>
        <end position="67"/>
    </location>
</feature>
<feature type="region of interest" description="Disordered" evidence="8">
    <location>
        <begin position="836"/>
        <end position="1124"/>
    </location>
</feature>
<feature type="compositionally biased region" description="Polar residues" evidence="8">
    <location>
        <begin position="44"/>
        <end position="59"/>
    </location>
</feature>
<evidence type="ECO:0000256" key="5">
    <source>
        <dbReference type="ARBA" id="ARBA00023163"/>
    </source>
</evidence>
<organism evidence="10 11">
    <name type="scientific">Riccia fluitans</name>
    <dbReference type="NCBI Taxonomy" id="41844"/>
    <lineage>
        <taxon>Eukaryota</taxon>
        <taxon>Viridiplantae</taxon>
        <taxon>Streptophyta</taxon>
        <taxon>Embryophyta</taxon>
        <taxon>Marchantiophyta</taxon>
        <taxon>Marchantiopsida</taxon>
        <taxon>Marchantiidae</taxon>
        <taxon>Marchantiales</taxon>
        <taxon>Ricciaceae</taxon>
        <taxon>Riccia</taxon>
    </lineage>
</organism>
<evidence type="ECO:0000256" key="2">
    <source>
        <dbReference type="ARBA" id="ARBA00022491"/>
    </source>
</evidence>
<feature type="compositionally biased region" description="Basic and acidic residues" evidence="8">
    <location>
        <begin position="1003"/>
        <end position="1013"/>
    </location>
</feature>
<feature type="region of interest" description="Disordered" evidence="8">
    <location>
        <begin position="488"/>
        <end position="522"/>
    </location>
</feature>
<keyword evidence="2" id="KW-0678">Repressor</keyword>
<dbReference type="PANTHER" id="PTHR12346">
    <property type="entry name" value="SIN3B-RELATED"/>
    <property type="match status" value="1"/>
</dbReference>
<name>A0ABD1YRQ1_9MARC</name>
<feature type="compositionally biased region" description="Acidic residues" evidence="8">
    <location>
        <begin position="1027"/>
        <end position="1059"/>
    </location>
</feature>
<reference evidence="10 11" key="1">
    <citation type="submission" date="2024-09" db="EMBL/GenBank/DDBJ databases">
        <title>Chromosome-scale assembly of Riccia fluitans.</title>
        <authorList>
            <person name="Paukszto L."/>
            <person name="Sawicki J."/>
            <person name="Karawczyk K."/>
            <person name="Piernik-Szablinska J."/>
            <person name="Szczecinska M."/>
            <person name="Mazdziarz M."/>
        </authorList>
    </citation>
    <scope>NUCLEOTIDE SEQUENCE [LARGE SCALE GENOMIC DNA]</scope>
    <source>
        <strain evidence="10">Rf_01</strain>
        <tissue evidence="10">Aerial parts of the thallus</tissue>
    </source>
</reference>
<keyword evidence="5" id="KW-0804">Transcription</keyword>
<dbReference type="GO" id="GO:0005634">
    <property type="term" value="C:nucleus"/>
    <property type="evidence" value="ECO:0007669"/>
    <property type="project" value="UniProtKB-SubCell"/>
</dbReference>
<dbReference type="InterPro" id="IPR036600">
    <property type="entry name" value="PAH_sf"/>
</dbReference>
<dbReference type="Gene3D" id="1.20.1160.11">
    <property type="entry name" value="Paired amphipathic helix"/>
    <property type="match status" value="3"/>
</dbReference>
<evidence type="ECO:0000313" key="10">
    <source>
        <dbReference type="EMBL" id="KAL2633451.1"/>
    </source>
</evidence>
<keyword evidence="6 7" id="KW-0539">Nucleus</keyword>
<keyword evidence="3" id="KW-0677">Repeat</keyword>
<accession>A0ABD1YRQ1</accession>
<evidence type="ECO:0000259" key="9">
    <source>
        <dbReference type="SMART" id="SM00761"/>
    </source>
</evidence>
<evidence type="ECO:0000313" key="11">
    <source>
        <dbReference type="Proteomes" id="UP001605036"/>
    </source>
</evidence>
<dbReference type="FunFam" id="1.20.1160.11:FF:000001">
    <property type="entry name" value="Paired amphipathic helix protein Sin3"/>
    <property type="match status" value="1"/>
</dbReference>
<evidence type="ECO:0000256" key="8">
    <source>
        <dbReference type="SAM" id="MobiDB-lite"/>
    </source>
</evidence>
<evidence type="ECO:0000256" key="7">
    <source>
        <dbReference type="PROSITE-ProRule" id="PRU00810"/>
    </source>
</evidence>
<keyword evidence="4" id="KW-0805">Transcription regulation</keyword>
<sequence length="1446" mass="163558">MREVSCVTFEGGGERRIRRMKRSREDGASVPQVKRVAGYHRGETTTSEASLPTSNSNAPQQQQQQRLTTDDALAYLKAVKDMFKDDKDKYDEFLEVMKDFKAQRIDTAGVIIRVKDLFKGHRQLILGFNTFLPKGYEITIAEEEAPKKQPVEFDQAINYVNKIKTRFSADEHVYKAFLEILNMYRKGNKSISEVYQEVATLFSEHGDLLEEFTYFLPDSSGTHVGPLRPTTTTTHTNIRSSSAAAVDKSSGLAQSRQGQTERVVKREKIVSYGERDRGSDRHGDGPPERLPSKIDKEQQQQRKKSDKKEDFDRREKDKEKAAAAAAKDLEEGKEKDLDASQRLPHKRKSARRADELIRKQSQAAEGGETLQGLSASPLVDEDKKPTLKSSSLSKEHLIFFEKVKSRLRNRDSYQEFLKCINIFIQEIITKDELMSLVGDILGRHSDLMEGFTEFLSRRENLLDGYLAGIFNNKKLEFNEGAVLLKPPKVEKDKERERDRKERGDGAPEPTEHTEREKDRDRSAYMGLHGKDASCQKASSVFNKDKYSNKPISELDLSNCERCTPSYRLLPKSYPKPISSHRTELARGVLNDSWVSVTSGSEDYSFKHMRKNQYEESLFRCEDDRFELDMLLESTNVTSRRVSELIENLQDPSFSKLAHVEDHLSAINLRCIERIYGDHGLDVIDVVKKSTTSALPVVLSRLKQKHEDWLRCRTDMNKVWAEVYAKNYHKSLDHRSFYFKQQDKKSLSTKALITEIKEISEKKRREDDSAVAIASGNRRPLIPDLKYSYSDPAIHEDVFKIVKYSLDEVCNTVEQSQKILRMWTDVIEPFFDVTRRAQGSAEERAEAGKSQPSTNKGGSADGGEVSGSYGDAREPEKASSLQDAKTGEVECSAASANPSGPSKSGPSFSLPAPKAGPPQSAEESMEPSTVRRSTTGEDMELGPPEKTNDPKANHRSRPPLVITKNSSGGHLEISTRGDREEGELSPSPDLEDRSTSQFINHSAYPEKYKRRDVADAAVMSKSSNAPMDVDESEGNDPDGEGDADDEGEESASENLSEDADLSGNESHDPDDGSQDDHEDEDDDEDAEREGKAESEGEADGDGGDNDGDRDRMSSPPSQDMAYSDCPPLAAYLDADETQRLGSQNSNIFYGNDGAYVIFRLHQTLYERILCAKTNAIAAEKKWKSIKDTAPPNLYAKFLKVLYSLLDGSLDNAKFEDECRTIIGTQSYILFTLDKLIFKLVKQLQAAVSDDVLQKMLILHSYEMSRASGHFIDHVYFANASVLLHDENIYRFEYNKKATECFMQIMDGGLDKHDIPANALESSFSTYLNNFLHIPIEDRNQQHRRIFLARNKRKMMGADDECVALQKKLAGNAIVVNGLEYKISCNTSKVSYVLDTEDYFHRRIQRKTDQHARKKSRRECDLEAEKDRLRRSRFYKLFEESPTSVQEK</sequence>
<dbReference type="Pfam" id="PF08295">
    <property type="entry name" value="Sin3_corepress"/>
    <property type="match status" value="1"/>
</dbReference>
<dbReference type="Pfam" id="PF02671">
    <property type="entry name" value="PAH"/>
    <property type="match status" value="3"/>
</dbReference>
<dbReference type="PANTHER" id="PTHR12346:SF0">
    <property type="entry name" value="SIN3A, ISOFORM G"/>
    <property type="match status" value="1"/>
</dbReference>
<feature type="compositionally biased region" description="Basic and acidic residues" evidence="8">
    <location>
        <begin position="306"/>
        <end position="339"/>
    </location>
</feature>
<evidence type="ECO:0000256" key="1">
    <source>
        <dbReference type="ARBA" id="ARBA00004123"/>
    </source>
</evidence>
<feature type="compositionally biased region" description="Low complexity" evidence="8">
    <location>
        <begin position="891"/>
        <end position="908"/>
    </location>
</feature>
<feature type="compositionally biased region" description="Basic and acidic residues" evidence="8">
    <location>
        <begin position="262"/>
        <end position="300"/>
    </location>
</feature>
<dbReference type="EMBL" id="JBHFFA010000003">
    <property type="protein sequence ID" value="KAL2633451.1"/>
    <property type="molecule type" value="Genomic_DNA"/>
</dbReference>
<feature type="compositionally biased region" description="Acidic residues" evidence="8">
    <location>
        <begin position="1094"/>
        <end position="1104"/>
    </location>
</feature>
<comment type="caution">
    <text evidence="10">The sequence shown here is derived from an EMBL/GenBank/DDBJ whole genome shotgun (WGS) entry which is preliminary data.</text>
</comment>
<feature type="region of interest" description="Disordered" evidence="8">
    <location>
        <begin position="220"/>
        <end position="386"/>
    </location>
</feature>
<evidence type="ECO:0000256" key="6">
    <source>
        <dbReference type="ARBA" id="ARBA00023242"/>
    </source>
</evidence>
<feature type="domain" description="Histone deacetylase interacting" evidence="9">
    <location>
        <begin position="558"/>
        <end position="658"/>
    </location>
</feature>
<dbReference type="FunFam" id="1.20.1160.11:FF:000002">
    <property type="entry name" value="Paired amphipathic helix protein SIN3"/>
    <property type="match status" value="1"/>
</dbReference>
<evidence type="ECO:0000256" key="3">
    <source>
        <dbReference type="ARBA" id="ARBA00022737"/>
    </source>
</evidence>
<feature type="compositionally biased region" description="Acidic residues" evidence="8">
    <location>
        <begin position="1070"/>
        <end position="1086"/>
    </location>
</feature>
<dbReference type="Proteomes" id="UP001605036">
    <property type="component" value="Unassembled WGS sequence"/>
</dbReference>
<feature type="compositionally biased region" description="Polar residues" evidence="8">
    <location>
        <begin position="251"/>
        <end position="260"/>
    </location>
</feature>
<gene>
    <name evidence="10" type="ORF">R1flu_004930</name>
</gene>
<proteinExistence type="predicted"/>
<dbReference type="InterPro" id="IPR013194">
    <property type="entry name" value="HDAC_interact_dom"/>
</dbReference>